<evidence type="ECO:0000313" key="2">
    <source>
        <dbReference type="EMBL" id="HJD32595.1"/>
    </source>
</evidence>
<reference evidence="2" key="1">
    <citation type="journal article" date="2021" name="PeerJ">
        <title>Extensive microbial diversity within the chicken gut microbiome revealed by metagenomics and culture.</title>
        <authorList>
            <person name="Gilroy R."/>
            <person name="Ravi A."/>
            <person name="Getino M."/>
            <person name="Pursley I."/>
            <person name="Horton D.L."/>
            <person name="Alikhan N.F."/>
            <person name="Baker D."/>
            <person name="Gharbi K."/>
            <person name="Hall N."/>
            <person name="Watson M."/>
            <person name="Adriaenssens E.M."/>
            <person name="Foster-Nyarko E."/>
            <person name="Jarju S."/>
            <person name="Secka A."/>
            <person name="Antonio M."/>
            <person name="Oren A."/>
            <person name="Chaudhuri R.R."/>
            <person name="La Ragione R."/>
            <person name="Hildebrand F."/>
            <person name="Pallen M.J."/>
        </authorList>
    </citation>
    <scope>NUCLEOTIDE SEQUENCE</scope>
    <source>
        <strain evidence="2">ChiHjej8B7-25341</strain>
    </source>
</reference>
<gene>
    <name evidence="2" type="ORF">H9912_11755</name>
</gene>
<dbReference type="Pfam" id="PF21211">
    <property type="entry name" value="FkbH_N"/>
    <property type="match status" value="1"/>
</dbReference>
<dbReference type="InterPro" id="IPR010033">
    <property type="entry name" value="HAD_SF_ppase_IIIC"/>
</dbReference>
<protein>
    <submittedName>
        <fullName evidence="2">HAD-IIIC family phosphatase</fullName>
    </submittedName>
</protein>
<dbReference type="InterPro" id="IPR023214">
    <property type="entry name" value="HAD_sf"/>
</dbReference>
<evidence type="ECO:0000259" key="1">
    <source>
        <dbReference type="Pfam" id="PF21211"/>
    </source>
</evidence>
<evidence type="ECO:0000313" key="3">
    <source>
        <dbReference type="Proteomes" id="UP000823851"/>
    </source>
</evidence>
<dbReference type="Proteomes" id="UP000823851">
    <property type="component" value="Unassembled WGS sequence"/>
</dbReference>
<dbReference type="SUPFAM" id="SSF56784">
    <property type="entry name" value="HAD-like"/>
    <property type="match status" value="1"/>
</dbReference>
<dbReference type="InterPro" id="IPR036412">
    <property type="entry name" value="HAD-like_sf"/>
</dbReference>
<comment type="caution">
    <text evidence="2">The sequence shown here is derived from an EMBL/GenBank/DDBJ whole genome shotgun (WGS) entry which is preliminary data.</text>
</comment>
<reference evidence="2" key="2">
    <citation type="submission" date="2021-04" db="EMBL/GenBank/DDBJ databases">
        <authorList>
            <person name="Gilroy R."/>
        </authorList>
    </citation>
    <scope>NUCLEOTIDE SEQUENCE</scope>
    <source>
        <strain evidence="2">ChiHjej8B7-25341</strain>
    </source>
</reference>
<dbReference type="NCBIfam" id="TIGR01681">
    <property type="entry name" value="HAD-SF-IIIC"/>
    <property type="match status" value="1"/>
</dbReference>
<dbReference type="NCBIfam" id="TIGR01686">
    <property type="entry name" value="FkbH"/>
    <property type="match status" value="1"/>
</dbReference>
<proteinExistence type="predicted"/>
<name>A0A9D2QZH8_9FIRM</name>
<dbReference type="AlphaFoldDB" id="A0A9D2QZH8"/>
<feature type="domain" description="BF1531-like N-terminal" evidence="1">
    <location>
        <begin position="36"/>
        <end position="232"/>
    </location>
</feature>
<dbReference type="InterPro" id="IPR049369">
    <property type="entry name" value="BF1531-like_N"/>
</dbReference>
<dbReference type="EMBL" id="DWUW01000337">
    <property type="protein sequence ID" value="HJD32595.1"/>
    <property type="molecule type" value="Genomic_DNA"/>
</dbReference>
<dbReference type="InterPro" id="IPR010037">
    <property type="entry name" value="FkbH_domain"/>
</dbReference>
<dbReference type="Gene3D" id="3.40.50.1000">
    <property type="entry name" value="HAD superfamily/HAD-like"/>
    <property type="match status" value="1"/>
</dbReference>
<dbReference type="InterPro" id="IPR036514">
    <property type="entry name" value="SGNH_hydro_sf"/>
</dbReference>
<dbReference type="Gene3D" id="3.40.50.1110">
    <property type="entry name" value="SGNH hydrolase"/>
    <property type="match status" value="1"/>
</dbReference>
<sequence length="607" mass="69565">MRQDLEYPFDPEYILKKSKHIRKELLADGTSRIRKRIAVLGGSTTHDVIRILELFLLNQGIEPVFYESEYGQYWQDAMFGNEELDGFGPDIIYIHTSSRNITAWPAPGWDRAAADAALEEQFGHFQAMWEKLREKWNCPIIQNNMEEPFYRLLGNQDGVNPGGRTAFVRRLNERFAGYAAETENFYINDICYQAAAYGLDAWSDPFYWHMYKYALCLKAIPWLALNVSNIIKSIYGKNKKSLVLDLDNTLWGGVVGDDGVENLQIGQETSMGQVYSEFQSYVKSLKEIGIMLNVDSKNEEENARAGLNHPDGVLRPDDFILIKANWEPKSENILKIAAELNILPDSLVFADDNPAEREIVRTHAAGVSVPELGSPEQYIRVLDHNGYFEVTSLSEDDRKRNEMYKANALRAAQQASFTDYGAYLKSLRMKAVIRPFEALYMARIAQLTNKSNQFNLTTRRYTQSQIEEAARDPSCITLYGKLEDKFGDNGVVTVLIGHEEDKALHLDLWLMSCRVLKRDMEYAMMDVLVEACRRRGIGVIYGYYYPTAKNGMVRDFYALQGFEKLREEEAGTVWKFEIPDVYEKKNRYIEIRQGGCDKETGMEPGNE</sequence>
<accession>A0A9D2QZH8</accession>
<organism evidence="2 3">
    <name type="scientific">Candidatus Eisenbergiella stercorigallinarum</name>
    <dbReference type="NCBI Taxonomy" id="2838557"/>
    <lineage>
        <taxon>Bacteria</taxon>
        <taxon>Bacillati</taxon>
        <taxon>Bacillota</taxon>
        <taxon>Clostridia</taxon>
        <taxon>Lachnospirales</taxon>
        <taxon>Lachnospiraceae</taxon>
        <taxon>Eisenbergiella</taxon>
    </lineage>
</organism>